<dbReference type="Pfam" id="PF13545">
    <property type="entry name" value="HTH_Crp_2"/>
    <property type="match status" value="1"/>
</dbReference>
<keyword evidence="2" id="KW-0902">Two-component regulatory system</keyword>
<dbReference type="PRINTS" id="PR00034">
    <property type="entry name" value="HTHCRP"/>
</dbReference>
<feature type="domain" description="Response regulatory" evidence="8">
    <location>
        <begin position="3"/>
        <end position="119"/>
    </location>
</feature>
<evidence type="ECO:0000259" key="7">
    <source>
        <dbReference type="PROSITE" id="PS50042"/>
    </source>
</evidence>
<dbReference type="SMART" id="SM00419">
    <property type="entry name" value="HTH_CRP"/>
    <property type="match status" value="1"/>
</dbReference>
<dbReference type="SUPFAM" id="SSF52172">
    <property type="entry name" value="CheY-like"/>
    <property type="match status" value="1"/>
</dbReference>
<dbReference type="InterPro" id="IPR039420">
    <property type="entry name" value="WalR-like"/>
</dbReference>
<feature type="modified residue" description="4-aspartylphosphate" evidence="6">
    <location>
        <position position="52"/>
    </location>
</feature>
<dbReference type="PANTHER" id="PTHR48111">
    <property type="entry name" value="REGULATOR OF RPOS"/>
    <property type="match status" value="1"/>
</dbReference>
<dbReference type="AlphaFoldDB" id="A0AA49GIJ5"/>
<evidence type="ECO:0000256" key="2">
    <source>
        <dbReference type="ARBA" id="ARBA00023012"/>
    </source>
</evidence>
<name>A0AA49GIJ5_9BACT</name>
<gene>
    <name evidence="10" type="ORF">K4G66_19790</name>
</gene>
<dbReference type="Gene3D" id="2.60.120.10">
    <property type="entry name" value="Jelly Rolls"/>
    <property type="match status" value="1"/>
</dbReference>
<dbReference type="InterPro" id="IPR011006">
    <property type="entry name" value="CheY-like_superfamily"/>
</dbReference>
<dbReference type="PROSITE" id="PS50110">
    <property type="entry name" value="RESPONSE_REGULATORY"/>
    <property type="match status" value="1"/>
</dbReference>
<dbReference type="InterPro" id="IPR014710">
    <property type="entry name" value="RmlC-like_jellyroll"/>
</dbReference>
<dbReference type="EMBL" id="CP120682">
    <property type="protein sequence ID" value="WKN34618.1"/>
    <property type="molecule type" value="Genomic_DNA"/>
</dbReference>
<keyword evidence="4" id="KW-0238">DNA-binding</keyword>
<evidence type="ECO:0000313" key="10">
    <source>
        <dbReference type="EMBL" id="WKN34618.1"/>
    </source>
</evidence>
<dbReference type="InterPro" id="IPR036390">
    <property type="entry name" value="WH_DNA-bd_sf"/>
</dbReference>
<reference evidence="10" key="1">
    <citation type="journal article" date="2023" name="Comput. Struct. Biotechnol. J.">
        <title>Discovery of a novel marine Bacteroidetes with a rich repertoire of carbohydrate-active enzymes.</title>
        <authorList>
            <person name="Chen B."/>
            <person name="Liu G."/>
            <person name="Chen Q."/>
            <person name="Wang H."/>
            <person name="Liu L."/>
            <person name="Tang K."/>
        </authorList>
    </citation>
    <scope>NUCLEOTIDE SEQUENCE</scope>
    <source>
        <strain evidence="10">TK19036</strain>
    </source>
</reference>
<dbReference type="InterPro" id="IPR036388">
    <property type="entry name" value="WH-like_DNA-bd_sf"/>
</dbReference>
<dbReference type="InterPro" id="IPR001789">
    <property type="entry name" value="Sig_transdc_resp-reg_receiver"/>
</dbReference>
<accession>A0AA49GIJ5</accession>
<proteinExistence type="predicted"/>
<keyword evidence="3" id="KW-0805">Transcription regulation</keyword>
<dbReference type="SMART" id="SM00100">
    <property type="entry name" value="cNMP"/>
    <property type="match status" value="1"/>
</dbReference>
<dbReference type="SUPFAM" id="SSF51206">
    <property type="entry name" value="cAMP-binding domain-like"/>
    <property type="match status" value="1"/>
</dbReference>
<dbReference type="GO" id="GO:0032993">
    <property type="term" value="C:protein-DNA complex"/>
    <property type="evidence" value="ECO:0007669"/>
    <property type="project" value="TreeGrafter"/>
</dbReference>
<dbReference type="PANTHER" id="PTHR48111:SF1">
    <property type="entry name" value="TWO-COMPONENT RESPONSE REGULATOR ORR33"/>
    <property type="match status" value="1"/>
</dbReference>
<keyword evidence="5" id="KW-0804">Transcription</keyword>
<evidence type="ECO:0000256" key="1">
    <source>
        <dbReference type="ARBA" id="ARBA00022553"/>
    </source>
</evidence>
<dbReference type="Pfam" id="PF00027">
    <property type="entry name" value="cNMP_binding"/>
    <property type="match status" value="1"/>
</dbReference>
<dbReference type="SMART" id="SM00448">
    <property type="entry name" value="REC"/>
    <property type="match status" value="1"/>
</dbReference>
<dbReference type="Gene3D" id="3.40.50.2300">
    <property type="match status" value="1"/>
</dbReference>
<dbReference type="CDD" id="cd00038">
    <property type="entry name" value="CAP_ED"/>
    <property type="match status" value="1"/>
</dbReference>
<dbReference type="InterPro" id="IPR012318">
    <property type="entry name" value="HTH_CRP"/>
</dbReference>
<dbReference type="Pfam" id="PF00072">
    <property type="entry name" value="Response_reg"/>
    <property type="match status" value="1"/>
</dbReference>
<dbReference type="PROSITE" id="PS50042">
    <property type="entry name" value="CNMP_BINDING_3"/>
    <property type="match status" value="1"/>
</dbReference>
<dbReference type="GO" id="GO:0000156">
    <property type="term" value="F:phosphorelay response regulator activity"/>
    <property type="evidence" value="ECO:0007669"/>
    <property type="project" value="TreeGrafter"/>
</dbReference>
<dbReference type="GO" id="GO:0000976">
    <property type="term" value="F:transcription cis-regulatory region binding"/>
    <property type="evidence" value="ECO:0007669"/>
    <property type="project" value="TreeGrafter"/>
</dbReference>
<evidence type="ECO:0000259" key="9">
    <source>
        <dbReference type="PROSITE" id="PS51063"/>
    </source>
</evidence>
<reference evidence="10" key="2">
    <citation type="journal article" date="2024" name="Antonie Van Leeuwenhoek">
        <title>Roseihalotalea indica gen. nov., sp. nov., a halophilic Bacteroidetes from mesopelagic Southwest Indian Ocean with higher carbohydrate metabolic potential.</title>
        <authorList>
            <person name="Chen B."/>
            <person name="Zhang M."/>
            <person name="Lin D."/>
            <person name="Ye J."/>
            <person name="Tang K."/>
        </authorList>
    </citation>
    <scope>NUCLEOTIDE SEQUENCE</scope>
    <source>
        <strain evidence="10">TK19036</strain>
    </source>
</reference>
<sequence>MKKILIIEDNADIRENIAEILELADYEAITATQGKEGVEKAIQEQPDLIICDIMMPELDGYGVLHILAKKESTAYIPFIFLTAKADRADMRKGMMLGADDYLTKPFDDTELLDAIEVRLRKNDLLKKEYASSAEGLYSFISDAQSLHHFLSIDSQKKPRFYRKKSVIYHPGEMPLSVFLIAKGKIKTIRINEDGKELITGIYSQGEYFGYEALLKNQEYTNSAETMEDSEIIILPKDEFYQLVYGNREIAQKFIELLSNKVEEKEEKLLHLAYDSVRQRTAEALISLYQKFNTEKDINYEFTVSREDLANMVGTATESVIRVISDFKEEGIITTRSSKITIKQPGKLEKIRKWHVG</sequence>
<evidence type="ECO:0000256" key="3">
    <source>
        <dbReference type="ARBA" id="ARBA00023015"/>
    </source>
</evidence>
<organism evidence="10">
    <name type="scientific">Roseihalotalea indica</name>
    <dbReference type="NCBI Taxonomy" id="2867963"/>
    <lineage>
        <taxon>Bacteria</taxon>
        <taxon>Pseudomonadati</taxon>
        <taxon>Bacteroidota</taxon>
        <taxon>Cytophagia</taxon>
        <taxon>Cytophagales</taxon>
        <taxon>Catalimonadaceae</taxon>
        <taxon>Roseihalotalea</taxon>
    </lineage>
</organism>
<feature type="domain" description="HTH crp-type" evidence="9">
    <location>
        <begin position="274"/>
        <end position="345"/>
    </location>
</feature>
<dbReference type="GO" id="GO:0005829">
    <property type="term" value="C:cytosol"/>
    <property type="evidence" value="ECO:0007669"/>
    <property type="project" value="TreeGrafter"/>
</dbReference>
<evidence type="ECO:0000259" key="8">
    <source>
        <dbReference type="PROSITE" id="PS50110"/>
    </source>
</evidence>
<feature type="domain" description="Cyclic nucleotide-binding" evidence="7">
    <location>
        <begin position="161"/>
        <end position="260"/>
    </location>
</feature>
<evidence type="ECO:0000256" key="5">
    <source>
        <dbReference type="ARBA" id="ARBA00023163"/>
    </source>
</evidence>
<dbReference type="InterPro" id="IPR000595">
    <property type="entry name" value="cNMP-bd_dom"/>
</dbReference>
<dbReference type="Gene3D" id="1.10.10.10">
    <property type="entry name" value="Winged helix-like DNA-binding domain superfamily/Winged helix DNA-binding domain"/>
    <property type="match status" value="1"/>
</dbReference>
<evidence type="ECO:0000256" key="6">
    <source>
        <dbReference type="PROSITE-ProRule" id="PRU00169"/>
    </source>
</evidence>
<keyword evidence="1 6" id="KW-0597">Phosphoprotein</keyword>
<dbReference type="InterPro" id="IPR018490">
    <property type="entry name" value="cNMP-bd_dom_sf"/>
</dbReference>
<dbReference type="GO" id="GO:0006355">
    <property type="term" value="P:regulation of DNA-templated transcription"/>
    <property type="evidence" value="ECO:0007669"/>
    <property type="project" value="InterPro"/>
</dbReference>
<dbReference type="CDD" id="cd17574">
    <property type="entry name" value="REC_OmpR"/>
    <property type="match status" value="1"/>
</dbReference>
<evidence type="ECO:0000256" key="4">
    <source>
        <dbReference type="ARBA" id="ARBA00023125"/>
    </source>
</evidence>
<protein>
    <submittedName>
        <fullName evidence="10">Response regulator</fullName>
    </submittedName>
</protein>
<dbReference type="SUPFAM" id="SSF46785">
    <property type="entry name" value="Winged helix' DNA-binding domain"/>
    <property type="match status" value="1"/>
</dbReference>
<dbReference type="PROSITE" id="PS51063">
    <property type="entry name" value="HTH_CRP_2"/>
    <property type="match status" value="1"/>
</dbReference>